<sequence length="50" mass="5638">MPRDDCIRGAFALLCSNAMQAYTIKGSCQRKEVPPWTILNCSYFLSVLKP</sequence>
<accession>A0A8S5LJY5</accession>
<proteinExistence type="predicted"/>
<dbReference type="EMBL" id="BK015861">
    <property type="protein sequence ID" value="DAD70147.1"/>
    <property type="molecule type" value="Genomic_DNA"/>
</dbReference>
<evidence type="ECO:0000313" key="1">
    <source>
        <dbReference type="EMBL" id="DAD70147.1"/>
    </source>
</evidence>
<organism evidence="1">
    <name type="scientific">Siphoviridae sp. ct3o911</name>
    <dbReference type="NCBI Taxonomy" id="2827560"/>
    <lineage>
        <taxon>Viruses</taxon>
        <taxon>Duplodnaviria</taxon>
        <taxon>Heunggongvirae</taxon>
        <taxon>Uroviricota</taxon>
        <taxon>Caudoviricetes</taxon>
    </lineage>
</organism>
<name>A0A8S5LJY5_9CAUD</name>
<protein>
    <submittedName>
        <fullName evidence="1">Uncharacterized protein</fullName>
    </submittedName>
</protein>
<reference evidence="1" key="1">
    <citation type="journal article" date="2021" name="Proc. Natl. Acad. Sci. U.S.A.">
        <title>A Catalog of Tens of Thousands of Viruses from Human Metagenomes Reveals Hidden Associations with Chronic Diseases.</title>
        <authorList>
            <person name="Tisza M.J."/>
            <person name="Buck C.B."/>
        </authorList>
    </citation>
    <scope>NUCLEOTIDE SEQUENCE</scope>
    <source>
        <strain evidence="1">Ct3o911</strain>
    </source>
</reference>